<reference evidence="1 2" key="1">
    <citation type="submission" date="2015-04" db="EMBL/GenBank/DDBJ databases">
        <authorList>
            <person name="Heijne W.H."/>
            <person name="Fedorova N.D."/>
            <person name="Nierman W.C."/>
            <person name="Vollebregt A.W."/>
            <person name="Zhao Z."/>
            <person name="Wu L."/>
            <person name="Kumar M."/>
            <person name="Stam H."/>
            <person name="van den Berg M.A."/>
            <person name="Pel H.J."/>
        </authorList>
    </citation>
    <scope>NUCLEOTIDE SEQUENCE [LARGE SCALE GENOMIC DNA]</scope>
    <source>
        <strain evidence="1 2">CBS 393.64</strain>
    </source>
</reference>
<dbReference type="GeneID" id="25315454"/>
<comment type="caution">
    <text evidence="1">The sequence shown here is derived from an EMBL/GenBank/DDBJ whole genome shotgun (WGS) entry which is preliminary data.</text>
</comment>
<proteinExistence type="predicted"/>
<organism evidence="1 2">
    <name type="scientific">Rasamsonia emersonii (strain ATCC 16479 / CBS 393.64 / IMI 116815)</name>
    <dbReference type="NCBI Taxonomy" id="1408163"/>
    <lineage>
        <taxon>Eukaryota</taxon>
        <taxon>Fungi</taxon>
        <taxon>Dikarya</taxon>
        <taxon>Ascomycota</taxon>
        <taxon>Pezizomycotina</taxon>
        <taxon>Eurotiomycetes</taxon>
        <taxon>Eurotiomycetidae</taxon>
        <taxon>Eurotiales</taxon>
        <taxon>Trichocomaceae</taxon>
        <taxon>Rasamsonia</taxon>
    </lineage>
</organism>
<protein>
    <submittedName>
        <fullName evidence="1">Uncharacterized protein</fullName>
    </submittedName>
</protein>
<dbReference type="EMBL" id="LASV01000120">
    <property type="protein sequence ID" value="KKA22887.1"/>
    <property type="molecule type" value="Genomic_DNA"/>
</dbReference>
<evidence type="ECO:0000313" key="1">
    <source>
        <dbReference type="EMBL" id="KKA22887.1"/>
    </source>
</evidence>
<accession>A0A0F4YX51</accession>
<dbReference type="AlphaFoldDB" id="A0A0F4YX51"/>
<gene>
    <name evidence="1" type="ORF">T310_3104</name>
</gene>
<sequence length="146" mass="17660">MPQATLHTPLKFKLDWRVLYPKIRNRLESYSTSKTQYDTTRTTLSTRREIFFCSTKVLFFSPLTTIYENENISHQPELVIGSWHGTMYYMRGSRFSRFIQEEIASEKRKEKKERERERILSLLLQISHWISRHEIYVDRSQSDYLS</sequence>
<dbReference type="RefSeq" id="XP_013329499.1">
    <property type="nucleotide sequence ID" value="XM_013474045.1"/>
</dbReference>
<dbReference type="Proteomes" id="UP000053958">
    <property type="component" value="Unassembled WGS sequence"/>
</dbReference>
<keyword evidence="2" id="KW-1185">Reference proteome</keyword>
<evidence type="ECO:0000313" key="2">
    <source>
        <dbReference type="Proteomes" id="UP000053958"/>
    </source>
</evidence>
<name>A0A0F4YX51_RASE3</name>